<feature type="signal peptide" evidence="1">
    <location>
        <begin position="1"/>
        <end position="19"/>
    </location>
</feature>
<dbReference type="AlphaFoldDB" id="A0AA40F3I0"/>
<dbReference type="Proteomes" id="UP001172155">
    <property type="component" value="Unassembled WGS sequence"/>
</dbReference>
<protein>
    <submittedName>
        <fullName evidence="2">Uncharacterized protein</fullName>
    </submittedName>
</protein>
<accession>A0AA40F3I0</accession>
<keyword evidence="3" id="KW-1185">Reference proteome</keyword>
<organism evidence="2 3">
    <name type="scientific">Schizothecium vesticola</name>
    <dbReference type="NCBI Taxonomy" id="314040"/>
    <lineage>
        <taxon>Eukaryota</taxon>
        <taxon>Fungi</taxon>
        <taxon>Dikarya</taxon>
        <taxon>Ascomycota</taxon>
        <taxon>Pezizomycotina</taxon>
        <taxon>Sordariomycetes</taxon>
        <taxon>Sordariomycetidae</taxon>
        <taxon>Sordariales</taxon>
        <taxon>Schizotheciaceae</taxon>
        <taxon>Schizothecium</taxon>
    </lineage>
</organism>
<evidence type="ECO:0000313" key="2">
    <source>
        <dbReference type="EMBL" id="KAK0750336.1"/>
    </source>
</evidence>
<feature type="chain" id="PRO_5041418040" evidence="1">
    <location>
        <begin position="20"/>
        <end position="266"/>
    </location>
</feature>
<name>A0AA40F3I0_9PEZI</name>
<reference evidence="2" key="1">
    <citation type="submission" date="2023-06" db="EMBL/GenBank/DDBJ databases">
        <title>Genome-scale phylogeny and comparative genomics of the fungal order Sordariales.</title>
        <authorList>
            <consortium name="Lawrence Berkeley National Laboratory"/>
            <person name="Hensen N."/>
            <person name="Bonometti L."/>
            <person name="Westerberg I."/>
            <person name="Brannstrom I.O."/>
            <person name="Guillou S."/>
            <person name="Cros-Aarteil S."/>
            <person name="Calhoun S."/>
            <person name="Haridas S."/>
            <person name="Kuo A."/>
            <person name="Mondo S."/>
            <person name="Pangilinan J."/>
            <person name="Riley R."/>
            <person name="LaButti K."/>
            <person name="Andreopoulos B."/>
            <person name="Lipzen A."/>
            <person name="Chen C."/>
            <person name="Yanf M."/>
            <person name="Daum C."/>
            <person name="Ng V."/>
            <person name="Clum A."/>
            <person name="Steindorff A."/>
            <person name="Ohm R."/>
            <person name="Martin F."/>
            <person name="Silar P."/>
            <person name="Natvig D."/>
            <person name="Lalanne C."/>
            <person name="Gautier V."/>
            <person name="Ament-velasquez S.L."/>
            <person name="Kruys A."/>
            <person name="Hutchinson M.I."/>
            <person name="Powell A.J."/>
            <person name="Barry K."/>
            <person name="Miller A.N."/>
            <person name="Grigoriev I.V."/>
            <person name="Debuchy R."/>
            <person name="Gladieux P."/>
            <person name="Thoren M.H."/>
            <person name="Johannesson H."/>
        </authorList>
    </citation>
    <scope>NUCLEOTIDE SEQUENCE</scope>
    <source>
        <strain evidence="2">SMH3187-1</strain>
    </source>
</reference>
<proteinExistence type="predicted"/>
<keyword evidence="1" id="KW-0732">Signal</keyword>
<gene>
    <name evidence="2" type="ORF">B0T18DRAFT_125240</name>
</gene>
<comment type="caution">
    <text evidence="2">The sequence shown here is derived from an EMBL/GenBank/DDBJ whole genome shotgun (WGS) entry which is preliminary data.</text>
</comment>
<evidence type="ECO:0000256" key="1">
    <source>
        <dbReference type="SAM" id="SignalP"/>
    </source>
</evidence>
<evidence type="ECO:0000313" key="3">
    <source>
        <dbReference type="Proteomes" id="UP001172155"/>
    </source>
</evidence>
<sequence>MTKLTCISHLLAFFPPLLLINTHTSLQHPGCIYLRSGDPSPLPLGDPASEASDDDVEAAAAAALRARHLSHIPCNRRMRFPRCCSTRDMDRPEPHAGRATGGKHWGAGLISTSPIWVAQEVQRVRVMVWHISVVDVWVWLMKDRLMVCGSLWVWKSFDRLTVFDLFFVWRSPKCIYSSQGDSETTDSVASPPTGNGLPQLYEGSKKLFGCPAGLSSVCCCFFCSCGRPCCCMVVVGQRGCGPQGRKASRPRLPFARKQNISERVGL</sequence>
<dbReference type="EMBL" id="JAUKUD010000003">
    <property type="protein sequence ID" value="KAK0750336.1"/>
    <property type="molecule type" value="Genomic_DNA"/>
</dbReference>